<evidence type="ECO:0000256" key="1">
    <source>
        <dbReference type="SAM" id="Phobius"/>
    </source>
</evidence>
<keyword evidence="1" id="KW-0472">Membrane</keyword>
<dbReference type="RefSeq" id="WP_109678764.1">
    <property type="nucleotide sequence ID" value="NZ_CP086615.1"/>
</dbReference>
<protein>
    <submittedName>
        <fullName evidence="2">Uncharacterized protein</fullName>
    </submittedName>
</protein>
<sequence>MRKLELLLAAALMVLGLGTALTASPEGGLLASIGVTLFAVCLAAIALHLMHYGLASVLGDCGLRGPGTRQRRE</sequence>
<evidence type="ECO:0000313" key="3">
    <source>
        <dbReference type="Proteomes" id="UP000245474"/>
    </source>
</evidence>
<dbReference type="EMBL" id="QFFI01000015">
    <property type="protein sequence ID" value="PWG62784.1"/>
    <property type="molecule type" value="Genomic_DNA"/>
</dbReference>
<evidence type="ECO:0000313" key="2">
    <source>
        <dbReference type="EMBL" id="PWG62784.1"/>
    </source>
</evidence>
<proteinExistence type="predicted"/>
<accession>A0A2U2N1E4</accession>
<dbReference type="AlphaFoldDB" id="A0A2U2N1E4"/>
<comment type="caution">
    <text evidence="2">The sequence shown here is derived from an EMBL/GenBank/DDBJ whole genome shotgun (WGS) entry which is preliminary data.</text>
</comment>
<reference evidence="2 3" key="1">
    <citation type="submission" date="2018-05" db="EMBL/GenBank/DDBJ databases">
        <title>Spiribacter halobius sp. nov., a moderately halophilic bacterium isolated from marine solar saltern.</title>
        <authorList>
            <person name="Zheng W.-S."/>
            <person name="Lu D.-C."/>
            <person name="Du Z.-J."/>
        </authorList>
    </citation>
    <scope>NUCLEOTIDE SEQUENCE [LARGE SCALE GENOMIC DNA]</scope>
    <source>
        <strain evidence="2 3">E85</strain>
    </source>
</reference>
<keyword evidence="1" id="KW-0812">Transmembrane</keyword>
<gene>
    <name evidence="2" type="ORF">DEM34_10455</name>
</gene>
<keyword evidence="1" id="KW-1133">Transmembrane helix</keyword>
<dbReference type="Proteomes" id="UP000245474">
    <property type="component" value="Unassembled WGS sequence"/>
</dbReference>
<organism evidence="2 3">
    <name type="scientific">Sediminicurvatus halobius</name>
    <dbReference type="NCBI Taxonomy" id="2182432"/>
    <lineage>
        <taxon>Bacteria</taxon>
        <taxon>Pseudomonadati</taxon>
        <taxon>Pseudomonadota</taxon>
        <taxon>Gammaproteobacteria</taxon>
        <taxon>Chromatiales</taxon>
        <taxon>Ectothiorhodospiraceae</taxon>
        <taxon>Sediminicurvatus</taxon>
    </lineage>
</organism>
<name>A0A2U2N1E4_9GAMM</name>
<feature type="transmembrane region" description="Helical" evidence="1">
    <location>
        <begin position="32"/>
        <end position="54"/>
    </location>
</feature>
<keyword evidence="3" id="KW-1185">Reference proteome</keyword>